<reference evidence="3" key="1">
    <citation type="submission" date="2016-10" db="EMBL/GenBank/DDBJ databases">
        <authorList>
            <person name="Varghese N."/>
            <person name="Submissions S."/>
        </authorList>
    </citation>
    <scope>NUCLEOTIDE SEQUENCE [LARGE SCALE GENOMIC DNA]</scope>
    <source>
        <strain evidence="3">OK042</strain>
    </source>
</reference>
<sequence>MDKQQSSTTNAWNQNEAANHENQNHEGMAETQEQVSDMYKMGTIEDRGSTR</sequence>
<evidence type="ECO:0000313" key="2">
    <source>
        <dbReference type="EMBL" id="SFJ07365.1"/>
    </source>
</evidence>
<keyword evidence="3" id="KW-1185">Reference proteome</keyword>
<protein>
    <recommendedName>
        <fullName evidence="4">DUF4025 domain-containing protein</fullName>
    </recommendedName>
</protein>
<feature type="region of interest" description="Disordered" evidence="1">
    <location>
        <begin position="1"/>
        <end position="51"/>
    </location>
</feature>
<organism evidence="2 3">
    <name type="scientific">Brevibacillus centrosporus</name>
    <dbReference type="NCBI Taxonomy" id="54910"/>
    <lineage>
        <taxon>Bacteria</taxon>
        <taxon>Bacillati</taxon>
        <taxon>Bacillota</taxon>
        <taxon>Bacilli</taxon>
        <taxon>Bacillales</taxon>
        <taxon>Paenibacillaceae</taxon>
        <taxon>Brevibacillus</taxon>
    </lineage>
</organism>
<dbReference type="RefSeq" id="WP_122959493.1">
    <property type="nucleotide sequence ID" value="NZ_BJOE01000001.1"/>
</dbReference>
<dbReference type="Pfam" id="PF13217">
    <property type="entry name" value="DUF4025"/>
    <property type="match status" value="1"/>
</dbReference>
<gene>
    <name evidence="2" type="ORF">SAMN05518846_10240</name>
</gene>
<evidence type="ECO:0000256" key="1">
    <source>
        <dbReference type="SAM" id="MobiDB-lite"/>
    </source>
</evidence>
<feature type="compositionally biased region" description="Basic and acidic residues" evidence="1">
    <location>
        <begin position="18"/>
        <end position="28"/>
    </location>
</feature>
<evidence type="ECO:0008006" key="4">
    <source>
        <dbReference type="Google" id="ProtNLM"/>
    </source>
</evidence>
<dbReference type="EMBL" id="FORT01000002">
    <property type="protein sequence ID" value="SFJ07365.1"/>
    <property type="molecule type" value="Genomic_DNA"/>
</dbReference>
<dbReference type="STRING" id="1884381.SAMN05518846_10240"/>
<proteinExistence type="predicted"/>
<dbReference type="AlphaFoldDB" id="A0A1I3NDX2"/>
<dbReference type="Proteomes" id="UP000198915">
    <property type="component" value="Unassembled WGS sequence"/>
</dbReference>
<name>A0A1I3NDX2_9BACL</name>
<accession>A0A1I3NDX2</accession>
<evidence type="ECO:0000313" key="3">
    <source>
        <dbReference type="Proteomes" id="UP000198915"/>
    </source>
</evidence>
<dbReference type="InterPro" id="IPR025100">
    <property type="entry name" value="DUF4025"/>
</dbReference>